<evidence type="ECO:0000313" key="1">
    <source>
        <dbReference type="EMBL" id="MFC4875065.1"/>
    </source>
</evidence>
<evidence type="ECO:0000313" key="2">
    <source>
        <dbReference type="Proteomes" id="UP001595818"/>
    </source>
</evidence>
<dbReference type="EMBL" id="JBHSJJ010000031">
    <property type="protein sequence ID" value="MFC4875065.1"/>
    <property type="molecule type" value="Genomic_DNA"/>
</dbReference>
<protein>
    <submittedName>
        <fullName evidence="1">Uncharacterized protein</fullName>
    </submittedName>
</protein>
<keyword evidence="2" id="KW-1185">Reference proteome</keyword>
<proteinExistence type="predicted"/>
<dbReference type="RefSeq" id="WP_377069524.1">
    <property type="nucleotide sequence ID" value="NZ_JBHSJJ010000031.1"/>
</dbReference>
<accession>A0ABV9T8F0</accession>
<name>A0ABV9T8F0_9BACT</name>
<reference evidence="2" key="1">
    <citation type="journal article" date="2019" name="Int. J. Syst. Evol. Microbiol.">
        <title>The Global Catalogue of Microorganisms (GCM) 10K type strain sequencing project: providing services to taxonomists for standard genome sequencing and annotation.</title>
        <authorList>
            <consortium name="The Broad Institute Genomics Platform"/>
            <consortium name="The Broad Institute Genome Sequencing Center for Infectious Disease"/>
            <person name="Wu L."/>
            <person name="Ma J."/>
        </authorList>
    </citation>
    <scope>NUCLEOTIDE SEQUENCE [LARGE SCALE GENOMIC DNA]</scope>
    <source>
        <strain evidence="2">CGMCC 4.7466</strain>
    </source>
</reference>
<gene>
    <name evidence="1" type="ORF">ACFPFU_25415</name>
</gene>
<comment type="caution">
    <text evidence="1">The sequence shown here is derived from an EMBL/GenBank/DDBJ whole genome shotgun (WGS) entry which is preliminary data.</text>
</comment>
<organism evidence="1 2">
    <name type="scientific">Negadavirga shengliensis</name>
    <dbReference type="NCBI Taxonomy" id="1389218"/>
    <lineage>
        <taxon>Bacteria</taxon>
        <taxon>Pseudomonadati</taxon>
        <taxon>Bacteroidota</taxon>
        <taxon>Cytophagia</taxon>
        <taxon>Cytophagales</taxon>
        <taxon>Cyclobacteriaceae</taxon>
        <taxon>Negadavirga</taxon>
    </lineage>
</organism>
<dbReference type="Proteomes" id="UP001595818">
    <property type="component" value="Unassembled WGS sequence"/>
</dbReference>
<sequence length="251" mass="30845">MKKEFEFEQRKKLKEEIAKNKTHFLNSIESLNHRMWNFSQNSHENWHKIPREKWFQTDDQYYINSFVYRFLCFLHWTLKTEKDTISVDTTIADKEDILYLKWVKTFKDIFTDADLLKDLNYDKTKNTNHFYKNDLIRYSKWVVFNHAVIDFDEFETKLHYSYEPLEKVIEYFTKMEGTDEDKNLNILRCYHLLAIQFLNDYGHDYQRTDDKKIKMITELYKGKIKITNGFEEFVKKSKLEKEMKKLIEKIK</sequence>